<feature type="compositionally biased region" description="Polar residues" evidence="2">
    <location>
        <begin position="243"/>
        <end position="253"/>
    </location>
</feature>
<feature type="coiled-coil region" evidence="1">
    <location>
        <begin position="125"/>
        <end position="159"/>
    </location>
</feature>
<keyword evidence="1" id="KW-0175">Coiled coil</keyword>
<evidence type="ECO:0000256" key="2">
    <source>
        <dbReference type="SAM" id="MobiDB-lite"/>
    </source>
</evidence>
<dbReference type="OrthoDB" id="8062037at2759"/>
<dbReference type="GO" id="GO:0061630">
    <property type="term" value="F:ubiquitin protein ligase activity"/>
    <property type="evidence" value="ECO:0007669"/>
    <property type="project" value="InterPro"/>
</dbReference>
<dbReference type="Proteomes" id="UP000191672">
    <property type="component" value="Unassembled WGS sequence"/>
</dbReference>
<protein>
    <recommendedName>
        <fullName evidence="5">RING-type domain-containing protein</fullName>
    </recommendedName>
</protein>
<dbReference type="PANTHER" id="PTHR21540:SF0">
    <property type="entry name" value="PHD FAMILY PROTEIN"/>
    <property type="match status" value="1"/>
</dbReference>
<reference evidence="4" key="1">
    <citation type="journal article" date="2017" name="Nat. Microbiol.">
        <title>Global analysis of biosynthetic gene clusters reveals vast potential of secondary metabolite production in Penicillium species.</title>
        <authorList>
            <person name="Nielsen J.C."/>
            <person name="Grijseels S."/>
            <person name="Prigent S."/>
            <person name="Ji B."/>
            <person name="Dainat J."/>
            <person name="Nielsen K.F."/>
            <person name="Frisvad J.C."/>
            <person name="Workman M."/>
            <person name="Nielsen J."/>
        </authorList>
    </citation>
    <scope>NUCLEOTIDE SEQUENCE [LARGE SCALE GENOMIC DNA]</scope>
    <source>
        <strain evidence="4">IBT 31811</strain>
    </source>
</reference>
<feature type="region of interest" description="Disordered" evidence="2">
    <location>
        <begin position="181"/>
        <end position="218"/>
    </location>
</feature>
<feature type="compositionally biased region" description="Basic and acidic residues" evidence="2">
    <location>
        <begin position="298"/>
        <end position="309"/>
    </location>
</feature>
<dbReference type="Gene3D" id="3.30.40.10">
    <property type="entry name" value="Zinc/RING finger domain, C3HC4 (zinc finger)"/>
    <property type="match status" value="1"/>
</dbReference>
<evidence type="ECO:0008006" key="5">
    <source>
        <dbReference type="Google" id="ProtNLM"/>
    </source>
</evidence>
<name>A0A1V6Q6W5_9EURO</name>
<dbReference type="EMBL" id="MDYN01000011">
    <property type="protein sequence ID" value="OQD84974.1"/>
    <property type="molecule type" value="Genomic_DNA"/>
</dbReference>
<feature type="compositionally biased region" description="Low complexity" evidence="2">
    <location>
        <begin position="203"/>
        <end position="216"/>
    </location>
</feature>
<dbReference type="InterPro" id="IPR039903">
    <property type="entry name" value="Zswim2"/>
</dbReference>
<keyword evidence="4" id="KW-1185">Reference proteome</keyword>
<feature type="compositionally biased region" description="Polar residues" evidence="2">
    <location>
        <begin position="181"/>
        <end position="196"/>
    </location>
</feature>
<feature type="region of interest" description="Disordered" evidence="2">
    <location>
        <begin position="232"/>
        <end position="268"/>
    </location>
</feature>
<organism evidence="3 4">
    <name type="scientific">Penicillium antarcticum</name>
    <dbReference type="NCBI Taxonomy" id="416450"/>
    <lineage>
        <taxon>Eukaryota</taxon>
        <taxon>Fungi</taxon>
        <taxon>Dikarya</taxon>
        <taxon>Ascomycota</taxon>
        <taxon>Pezizomycotina</taxon>
        <taxon>Eurotiomycetes</taxon>
        <taxon>Eurotiomycetidae</taxon>
        <taxon>Eurotiales</taxon>
        <taxon>Aspergillaceae</taxon>
        <taxon>Penicillium</taxon>
    </lineage>
</organism>
<evidence type="ECO:0000313" key="3">
    <source>
        <dbReference type="EMBL" id="OQD84974.1"/>
    </source>
</evidence>
<dbReference type="InterPro" id="IPR013083">
    <property type="entry name" value="Znf_RING/FYVE/PHD"/>
</dbReference>
<dbReference type="SUPFAM" id="SSF57850">
    <property type="entry name" value="RING/U-box"/>
    <property type="match status" value="1"/>
</dbReference>
<dbReference type="STRING" id="416450.A0A1V6Q6W5"/>
<gene>
    <name evidence="3" type="ORF">PENANT_c011G04100</name>
</gene>
<evidence type="ECO:0000313" key="4">
    <source>
        <dbReference type="Proteomes" id="UP000191672"/>
    </source>
</evidence>
<comment type="caution">
    <text evidence="3">The sequence shown here is derived from an EMBL/GenBank/DDBJ whole genome shotgun (WGS) entry which is preliminary data.</text>
</comment>
<dbReference type="PANTHER" id="PTHR21540">
    <property type="entry name" value="RING FINGER AND SWIM DOMAIN-CONTAINING PROTEIN 2"/>
    <property type="match status" value="1"/>
</dbReference>
<accession>A0A1V6Q6W5</accession>
<proteinExistence type="predicted"/>
<feature type="region of interest" description="Disordered" evidence="2">
    <location>
        <begin position="289"/>
        <end position="338"/>
    </location>
</feature>
<evidence type="ECO:0000256" key="1">
    <source>
        <dbReference type="SAM" id="Coils"/>
    </source>
</evidence>
<sequence>MPSRYSYAPSPPSVHLSDIIKLEPEEEPWCAGYAPSQGRRCHARTNAYGRRSAMVLLNEGTKDLRAGRSIDALLEDLAPHVLCTRFHQNQASDLTRRWRGQVHQYLNSQGTFTPSTQQTRVSSRIVDTETAESELEERIAVLQQRLRNLKEIRRLEAAESYLPITASPPFYRERRNPNAVVSSSIPTSTLSRNTPPVNRVDRTSTVQTTQSTNQPSMTVLRPEQVQISHQIRAVSPLSPRLATPSTGVHASSRTRSHDSQNRISQTTRREAEGECGICLCDLLPSKQDIAGDTDEESDHIGSDEYSRDDQSDDDDYDDEIDDDEENEEQETEDKHERQDEELAWCKARCGVNFHAKCIEQWLETARAPTCPACRSTWKH</sequence>
<feature type="compositionally biased region" description="Acidic residues" evidence="2">
    <location>
        <begin position="310"/>
        <end position="331"/>
    </location>
</feature>
<dbReference type="AlphaFoldDB" id="A0A1V6Q6W5"/>